<comment type="caution">
    <text evidence="4">The sequence shown here is derived from an EMBL/GenBank/DDBJ whole genome shotgun (WGS) entry which is preliminary data.</text>
</comment>
<evidence type="ECO:0000313" key="4">
    <source>
        <dbReference type="EMBL" id="GGM86907.1"/>
    </source>
</evidence>
<dbReference type="InterPro" id="IPR012328">
    <property type="entry name" value="Chalcone/stilbene_synt_C"/>
</dbReference>
<evidence type="ECO:0000313" key="5">
    <source>
        <dbReference type="Proteomes" id="UP000597656"/>
    </source>
</evidence>
<keyword evidence="2" id="KW-0808">Transferase</keyword>
<dbReference type="Proteomes" id="UP000597656">
    <property type="component" value="Unassembled WGS sequence"/>
</dbReference>
<comment type="similarity">
    <text evidence="1">Belongs to the thiolase-like superfamily. Chalcone/stilbene synthases family.</text>
</comment>
<evidence type="ECO:0000256" key="2">
    <source>
        <dbReference type="ARBA" id="ARBA00022679"/>
    </source>
</evidence>
<proteinExistence type="inferred from homology"/>
<evidence type="ECO:0000259" key="3">
    <source>
        <dbReference type="Pfam" id="PF02797"/>
    </source>
</evidence>
<keyword evidence="5" id="KW-1185">Reference proteome</keyword>
<accession>A0ABQ2HQ76</accession>
<reference evidence="5" key="1">
    <citation type="journal article" date="2019" name="Int. J. Syst. Evol. Microbiol.">
        <title>The Global Catalogue of Microorganisms (GCM) 10K type strain sequencing project: providing services to taxonomists for standard genome sequencing and annotation.</title>
        <authorList>
            <consortium name="The Broad Institute Genomics Platform"/>
            <consortium name="The Broad Institute Genome Sequencing Center for Infectious Disease"/>
            <person name="Wu L."/>
            <person name="Ma J."/>
        </authorList>
    </citation>
    <scope>NUCLEOTIDE SEQUENCE [LARGE SCALE GENOMIC DNA]</scope>
    <source>
        <strain evidence="5">CGMCC 4.7319</strain>
    </source>
</reference>
<organism evidence="4 5">
    <name type="scientific">Lentzea pudingi</name>
    <dbReference type="NCBI Taxonomy" id="1789439"/>
    <lineage>
        <taxon>Bacteria</taxon>
        <taxon>Bacillati</taxon>
        <taxon>Actinomycetota</taxon>
        <taxon>Actinomycetes</taxon>
        <taxon>Pseudonocardiales</taxon>
        <taxon>Pseudonocardiaceae</taxon>
        <taxon>Lentzea</taxon>
    </lineage>
</organism>
<gene>
    <name evidence="4" type="ORF">GCM10011609_24340</name>
</gene>
<evidence type="ECO:0000256" key="1">
    <source>
        <dbReference type="ARBA" id="ARBA00005531"/>
    </source>
</evidence>
<sequence>MKFARDPLRWPCVLDTVELGLRPGALEPSRHVLREHGNCSSATVLMVLDHLLRTSAPQPGDPVVAMAFGPGLTLYITLLRAR</sequence>
<dbReference type="SUPFAM" id="SSF53901">
    <property type="entry name" value="Thiolase-like"/>
    <property type="match status" value="1"/>
</dbReference>
<dbReference type="PANTHER" id="PTHR11877:SF46">
    <property type="entry name" value="TYPE III POLYKETIDE SYNTHASE A"/>
    <property type="match status" value="1"/>
</dbReference>
<protein>
    <recommendedName>
        <fullName evidence="3">Chalcone/stilbene synthase C-terminal domain-containing protein</fullName>
    </recommendedName>
</protein>
<dbReference type="InterPro" id="IPR016039">
    <property type="entry name" value="Thiolase-like"/>
</dbReference>
<name>A0ABQ2HQ76_9PSEU</name>
<feature type="domain" description="Chalcone/stilbene synthase C-terminal" evidence="3">
    <location>
        <begin position="11"/>
        <end position="80"/>
    </location>
</feature>
<dbReference type="Pfam" id="PF02797">
    <property type="entry name" value="Chal_sti_synt_C"/>
    <property type="match status" value="1"/>
</dbReference>
<dbReference type="EMBL" id="BMNC01000003">
    <property type="protein sequence ID" value="GGM86907.1"/>
    <property type="molecule type" value="Genomic_DNA"/>
</dbReference>
<dbReference type="Gene3D" id="3.40.47.10">
    <property type="match status" value="1"/>
</dbReference>
<dbReference type="InterPro" id="IPR011141">
    <property type="entry name" value="Polyketide_synthase_type-III"/>
</dbReference>
<dbReference type="PANTHER" id="PTHR11877">
    <property type="entry name" value="HYDROXYMETHYLGLUTARYL-COA SYNTHASE"/>
    <property type="match status" value="1"/>
</dbReference>